<feature type="transmembrane region" description="Helical" evidence="1">
    <location>
        <begin position="7"/>
        <end position="29"/>
    </location>
</feature>
<keyword evidence="1" id="KW-0472">Membrane</keyword>
<proteinExistence type="predicted"/>
<keyword evidence="1" id="KW-1133">Transmembrane helix</keyword>
<protein>
    <submittedName>
        <fullName evidence="2">ABC-type antimicrobial peptide transport system permease subunit</fullName>
    </submittedName>
</protein>
<dbReference type="Proteomes" id="UP000572635">
    <property type="component" value="Unassembled WGS sequence"/>
</dbReference>
<evidence type="ECO:0000313" key="2">
    <source>
        <dbReference type="EMBL" id="MBB5432194.1"/>
    </source>
</evidence>
<dbReference type="RefSeq" id="WP_184391796.1">
    <property type="nucleotide sequence ID" value="NZ_BAAAJD010000011.1"/>
</dbReference>
<dbReference type="AlphaFoldDB" id="A0A7W8QLI1"/>
<accession>A0A7W8QLI1</accession>
<sequence>MKIFGAAVLGLVGGWLLGFLLSSGVHIALEFLGGGADSTGVAIAVGLVPYGTALIGAVVAPVVAARRAK</sequence>
<name>A0A7W8QLI1_9ACTN</name>
<keyword evidence="1" id="KW-0812">Transmembrane</keyword>
<evidence type="ECO:0000256" key="1">
    <source>
        <dbReference type="SAM" id="Phobius"/>
    </source>
</evidence>
<keyword evidence="3" id="KW-1185">Reference proteome</keyword>
<reference evidence="2 3" key="1">
    <citation type="submission" date="2020-08" db="EMBL/GenBank/DDBJ databases">
        <title>Sequencing the genomes of 1000 actinobacteria strains.</title>
        <authorList>
            <person name="Klenk H.-P."/>
        </authorList>
    </citation>
    <scope>NUCLEOTIDE SEQUENCE [LARGE SCALE GENOMIC DNA]</scope>
    <source>
        <strain evidence="2 3">DSM 44551</strain>
    </source>
</reference>
<dbReference type="InterPro" id="IPR046001">
    <property type="entry name" value="DUF5957"/>
</dbReference>
<comment type="caution">
    <text evidence="2">The sequence shown here is derived from an EMBL/GenBank/DDBJ whole genome shotgun (WGS) entry which is preliminary data.</text>
</comment>
<organism evidence="2 3">
    <name type="scientific">Nocardiopsis composta</name>
    <dbReference type="NCBI Taxonomy" id="157465"/>
    <lineage>
        <taxon>Bacteria</taxon>
        <taxon>Bacillati</taxon>
        <taxon>Actinomycetota</taxon>
        <taxon>Actinomycetes</taxon>
        <taxon>Streptosporangiales</taxon>
        <taxon>Nocardiopsidaceae</taxon>
        <taxon>Nocardiopsis</taxon>
    </lineage>
</organism>
<evidence type="ECO:0000313" key="3">
    <source>
        <dbReference type="Proteomes" id="UP000572635"/>
    </source>
</evidence>
<dbReference type="EMBL" id="JACHDB010000001">
    <property type="protein sequence ID" value="MBB5432194.1"/>
    <property type="molecule type" value="Genomic_DNA"/>
</dbReference>
<dbReference type="Pfam" id="PF19382">
    <property type="entry name" value="DUF5957"/>
    <property type="match status" value="1"/>
</dbReference>
<gene>
    <name evidence="2" type="ORF">HDA36_002278</name>
</gene>
<feature type="transmembrane region" description="Helical" evidence="1">
    <location>
        <begin position="41"/>
        <end position="64"/>
    </location>
</feature>